<dbReference type="RefSeq" id="WP_005728970.1">
    <property type="nucleotide sequence ID" value="NZ_CAZZQD010000001.1"/>
</dbReference>
<name>A0A4Q0LXZ0_9LACO</name>
<reference evidence="1 2" key="1">
    <citation type="submission" date="2019-01" db="EMBL/GenBank/DDBJ databases">
        <title>The genome sequence of Lactobacillus crispatus L49.</title>
        <authorList>
            <person name="Zhong J."/>
            <person name="Zhang J."/>
        </authorList>
    </citation>
    <scope>NUCLEOTIDE SEQUENCE [LARGE SCALE GENOMIC DNA]</scope>
    <source>
        <strain evidence="1 2">L49</strain>
    </source>
</reference>
<sequence>MLDHMLFDRKKWRSLTDENGNFNASFLPTSGYLPSGSVLIDDNGAVNPGKSVQSINFQIVGYDRRINAFITNKFETQDTYSLGAGNETYGFYYRVLVSQARNLKWWGKPPLIRLCQAFRAITRKVVVL</sequence>
<protein>
    <submittedName>
        <fullName evidence="1">Uncharacterized protein</fullName>
    </submittedName>
</protein>
<dbReference type="AlphaFoldDB" id="A0A4Q0LXZ0"/>
<gene>
    <name evidence="1" type="ORF">ERD32_01235</name>
</gene>
<dbReference type="EMBL" id="SCLX01000005">
    <property type="protein sequence ID" value="RXF60020.1"/>
    <property type="molecule type" value="Genomic_DNA"/>
</dbReference>
<accession>A0A4Q0LXZ0</accession>
<dbReference type="Proteomes" id="UP000289808">
    <property type="component" value="Unassembled WGS sequence"/>
</dbReference>
<evidence type="ECO:0000313" key="1">
    <source>
        <dbReference type="EMBL" id="RXF60020.1"/>
    </source>
</evidence>
<comment type="caution">
    <text evidence="1">The sequence shown here is derived from an EMBL/GenBank/DDBJ whole genome shotgun (WGS) entry which is preliminary data.</text>
</comment>
<proteinExistence type="predicted"/>
<organism evidence="1 2">
    <name type="scientific">Lactobacillus crispatus</name>
    <dbReference type="NCBI Taxonomy" id="47770"/>
    <lineage>
        <taxon>Bacteria</taxon>
        <taxon>Bacillati</taxon>
        <taxon>Bacillota</taxon>
        <taxon>Bacilli</taxon>
        <taxon>Lactobacillales</taxon>
        <taxon>Lactobacillaceae</taxon>
        <taxon>Lactobacillus</taxon>
    </lineage>
</organism>
<evidence type="ECO:0000313" key="2">
    <source>
        <dbReference type="Proteomes" id="UP000289808"/>
    </source>
</evidence>